<proteinExistence type="predicted"/>
<dbReference type="InterPro" id="IPR007372">
    <property type="entry name" value="Lipid/polyisoprenoid-bd_YceI"/>
</dbReference>
<dbReference type="OrthoDB" id="9811006at2"/>
<dbReference type="STRING" id="320787.CA2015_1564"/>
<dbReference type="RefSeq" id="WP_048641394.1">
    <property type="nucleotide sequence ID" value="NZ_CAXBGM010000041.1"/>
</dbReference>
<sequence>MKASILVLLFYWVMSPDLVNNVSNTENKLEESYIKFNIRNLGLNVEGTFKSFKTTVEYNKSQPEKSSFSAEIQTNSIDTGINKRDSHLKKEEYFHVDKYPTIKFQSTKVTAVSESGLKVLGDLTIKGKTLPITLEVALSPAGSATQFAIKGELDRRDYEVGGSSWVMSDEVYLDLLIVK</sequence>
<dbReference type="KEGG" id="camu:CA2015_1564"/>
<dbReference type="Gene3D" id="2.40.128.110">
    <property type="entry name" value="Lipid/polyisoprenoid-binding, YceI-like"/>
    <property type="match status" value="1"/>
</dbReference>
<dbReference type="SUPFAM" id="SSF101874">
    <property type="entry name" value="YceI-like"/>
    <property type="match status" value="1"/>
</dbReference>
<dbReference type="SMART" id="SM00867">
    <property type="entry name" value="YceI"/>
    <property type="match status" value="1"/>
</dbReference>
<evidence type="ECO:0000313" key="2">
    <source>
        <dbReference type="EMBL" id="AKP51001.1"/>
    </source>
</evidence>
<dbReference type="Proteomes" id="UP000036520">
    <property type="component" value="Chromosome"/>
</dbReference>
<dbReference type="EMBL" id="CP012040">
    <property type="protein sequence ID" value="AKP51001.1"/>
    <property type="molecule type" value="Genomic_DNA"/>
</dbReference>
<gene>
    <name evidence="2" type="ORF">CA2015_1564</name>
</gene>
<dbReference type="InterPro" id="IPR036761">
    <property type="entry name" value="TTHA0802/YceI-like_sf"/>
</dbReference>
<organism evidence="2 3">
    <name type="scientific">Cyclobacterium amurskyense</name>
    <dbReference type="NCBI Taxonomy" id="320787"/>
    <lineage>
        <taxon>Bacteria</taxon>
        <taxon>Pseudomonadati</taxon>
        <taxon>Bacteroidota</taxon>
        <taxon>Cytophagia</taxon>
        <taxon>Cytophagales</taxon>
        <taxon>Cyclobacteriaceae</taxon>
        <taxon>Cyclobacterium</taxon>
    </lineage>
</organism>
<reference evidence="2 3" key="1">
    <citation type="submission" date="2015-07" db="EMBL/GenBank/DDBJ databases">
        <authorList>
            <person name="Kim K.M."/>
        </authorList>
    </citation>
    <scope>NUCLEOTIDE SEQUENCE [LARGE SCALE GENOMIC DNA]</scope>
    <source>
        <strain evidence="2 3">KCTC 12363</strain>
    </source>
</reference>
<dbReference type="PANTHER" id="PTHR34406">
    <property type="entry name" value="PROTEIN YCEI"/>
    <property type="match status" value="1"/>
</dbReference>
<feature type="domain" description="Lipid/polyisoprenoid-binding YceI-like" evidence="1">
    <location>
        <begin position="26"/>
        <end position="178"/>
    </location>
</feature>
<name>A0A0H4P964_9BACT</name>
<protein>
    <submittedName>
        <fullName evidence="2">YceI family protein</fullName>
    </submittedName>
</protein>
<evidence type="ECO:0000259" key="1">
    <source>
        <dbReference type="SMART" id="SM00867"/>
    </source>
</evidence>
<accession>A0A0H4P964</accession>
<evidence type="ECO:0000313" key="3">
    <source>
        <dbReference type="Proteomes" id="UP000036520"/>
    </source>
</evidence>
<dbReference type="Pfam" id="PF04264">
    <property type="entry name" value="YceI"/>
    <property type="match status" value="1"/>
</dbReference>
<keyword evidence="3" id="KW-1185">Reference proteome</keyword>
<dbReference type="PANTHER" id="PTHR34406:SF1">
    <property type="entry name" value="PROTEIN YCEI"/>
    <property type="match status" value="1"/>
</dbReference>
<dbReference type="AlphaFoldDB" id="A0A0H4P964"/>